<evidence type="ECO:0000313" key="3">
    <source>
        <dbReference type="Proteomes" id="UP000189911"/>
    </source>
</evidence>
<dbReference type="OrthoDB" id="2159786at2759"/>
<name>A0A1G4IRL4_9SACH</name>
<dbReference type="Pfam" id="PF04090">
    <property type="entry name" value="Rrn11"/>
    <property type="match status" value="1"/>
</dbReference>
<organism evidence="2 3">
    <name type="scientific">Lachancea nothofagi CBS 11611</name>
    <dbReference type="NCBI Taxonomy" id="1266666"/>
    <lineage>
        <taxon>Eukaryota</taxon>
        <taxon>Fungi</taxon>
        <taxon>Dikarya</taxon>
        <taxon>Ascomycota</taxon>
        <taxon>Saccharomycotina</taxon>
        <taxon>Saccharomycetes</taxon>
        <taxon>Saccharomycetales</taxon>
        <taxon>Saccharomycetaceae</taxon>
        <taxon>Lachancea</taxon>
    </lineage>
</organism>
<dbReference type="GO" id="GO:0001181">
    <property type="term" value="F:RNA polymerase I general transcription initiation factor activity"/>
    <property type="evidence" value="ECO:0007669"/>
    <property type="project" value="InterPro"/>
</dbReference>
<dbReference type="AlphaFoldDB" id="A0A1G4IRL4"/>
<dbReference type="PANTHER" id="PTHR28244:SF1">
    <property type="entry name" value="RNA POLYMERASE I-SPECIFIC TRANSCRIPTION INITIATION FACTOR RRN11"/>
    <property type="match status" value="1"/>
</dbReference>
<accession>A0A1G4IRL4</accession>
<dbReference type="EMBL" id="LT598449">
    <property type="protein sequence ID" value="SCU79409.1"/>
    <property type="molecule type" value="Genomic_DNA"/>
</dbReference>
<dbReference type="GO" id="GO:0017025">
    <property type="term" value="F:TBP-class protein binding"/>
    <property type="evidence" value="ECO:0007669"/>
    <property type="project" value="TreeGrafter"/>
</dbReference>
<protein>
    <submittedName>
        <fullName evidence="2">LANO_0A06150g1_1</fullName>
    </submittedName>
</protein>
<feature type="compositionally biased region" description="Polar residues" evidence="1">
    <location>
        <begin position="38"/>
        <end position="47"/>
    </location>
</feature>
<gene>
    <name evidence="2" type="ORF">LANO_0A06150G</name>
</gene>
<evidence type="ECO:0000313" key="2">
    <source>
        <dbReference type="EMBL" id="SCU79409.1"/>
    </source>
</evidence>
<reference evidence="3" key="1">
    <citation type="submission" date="2016-03" db="EMBL/GenBank/DDBJ databases">
        <authorList>
            <person name="Devillers Hugo."/>
        </authorList>
    </citation>
    <scope>NUCLEOTIDE SEQUENCE [LARGE SCALE GENOMIC DNA]</scope>
</reference>
<dbReference type="Proteomes" id="UP000189911">
    <property type="component" value="Chromosome A"/>
</dbReference>
<proteinExistence type="predicted"/>
<dbReference type="InterPro" id="IPR053029">
    <property type="entry name" value="RNA_pol_I-specific_init_factor"/>
</dbReference>
<dbReference type="PANTHER" id="PTHR28244">
    <property type="entry name" value="RNA POLYMERASE I-SPECIFIC TRANSCRIPTION INITIATION FACTOR RRN11"/>
    <property type="match status" value="1"/>
</dbReference>
<feature type="region of interest" description="Disordered" evidence="1">
    <location>
        <begin position="36"/>
        <end position="74"/>
    </location>
</feature>
<dbReference type="GO" id="GO:0001164">
    <property type="term" value="F:RNA polymerase I core promoter sequence-specific DNA binding"/>
    <property type="evidence" value="ECO:0007669"/>
    <property type="project" value="InterPro"/>
</dbReference>
<dbReference type="GO" id="GO:0042790">
    <property type="term" value="P:nucleolar large rRNA transcription by RNA polymerase I"/>
    <property type="evidence" value="ECO:0007669"/>
    <property type="project" value="TreeGrafter"/>
</dbReference>
<dbReference type="GO" id="GO:0070860">
    <property type="term" value="C:RNA polymerase I core factor complex"/>
    <property type="evidence" value="ECO:0007669"/>
    <property type="project" value="TreeGrafter"/>
</dbReference>
<sequence>MFELPTTLNNNRIRTVRKLRYQYINALHREFGKIRDTLSPNTTLPTPENSAAEEASDADLDRDSVSERLKRKRRRRRLMSVLGHAGSDSELSDVEAEEYSVDTHSHQHRFHHDSEKEFYGRHEKPQDTFEIWNTSRSKATPMDSKTISYAECRHIEQSAQRRMASKNAHIPQSAKLHYAAMKNGHEIFSQPSLAYYDTHLQRLNELLHLNIMTNRWESAYRCFSILLRLPGVDIRSMWGAGVRILRELSASNKNIGTSQDFLGWLSSIYTSKSNFNHSMNRSLDPVFRSGSKTHSAKFVIAWMWESLIACCTESDSSYAERYSKVNNRLPALIEKLSEMVLVPPYMEDSEVWFIYAMCHLISADQLSERFSHEDEKSSGLEKDIARNQVIQHITKTHNCIKACLAKNDDFRFPHRVIQEQLASFEKRLYHDQNSDVFPSNSDTTGEEGSEILSHELDTQEFLAPDVSSFVGEDDDEDFFGRSERVHFGFDSDSSSS</sequence>
<feature type="region of interest" description="Disordered" evidence="1">
    <location>
        <begin position="103"/>
        <end position="122"/>
    </location>
</feature>
<keyword evidence="3" id="KW-1185">Reference proteome</keyword>
<feature type="compositionally biased region" description="Basic and acidic residues" evidence="1">
    <location>
        <begin position="112"/>
        <end position="122"/>
    </location>
</feature>
<feature type="compositionally biased region" description="Basic and acidic residues" evidence="1">
    <location>
        <begin position="59"/>
        <end position="68"/>
    </location>
</feature>
<dbReference type="InterPro" id="IPR007224">
    <property type="entry name" value="TIF_Rrn11"/>
</dbReference>
<evidence type="ECO:0000256" key="1">
    <source>
        <dbReference type="SAM" id="MobiDB-lite"/>
    </source>
</evidence>